<evidence type="ECO:0000313" key="2">
    <source>
        <dbReference type="EMBL" id="KAE9137668.1"/>
    </source>
</evidence>
<dbReference type="EMBL" id="QXFX01000030">
    <property type="protein sequence ID" value="KAE9137668.1"/>
    <property type="molecule type" value="Genomic_DNA"/>
</dbReference>
<proteinExistence type="predicted"/>
<name>A0A6A3FWH9_9STRA</name>
<reference evidence="4 5" key="1">
    <citation type="submission" date="2018-08" db="EMBL/GenBank/DDBJ databases">
        <title>Genomic investigation of the strawberry pathogen Phytophthora fragariae indicates pathogenicity is determined by transcriptional variation in three key races.</title>
        <authorList>
            <person name="Adams T.M."/>
            <person name="Armitage A.D."/>
            <person name="Sobczyk M.K."/>
            <person name="Bates H.J."/>
            <person name="Dunwell J.M."/>
            <person name="Nellist C.F."/>
            <person name="Harrison R.J."/>
        </authorList>
    </citation>
    <scope>NUCLEOTIDE SEQUENCE [LARGE SCALE GENOMIC DNA]</scope>
    <source>
        <strain evidence="3 5">NOV-71</strain>
        <strain evidence="1 4">NOV-9</strain>
        <strain evidence="2 6">ONT-3</strain>
    </source>
</reference>
<gene>
    <name evidence="3" type="ORF">PF007_g1534</name>
    <name evidence="1" type="ORF">PF009_g1583</name>
    <name evidence="2" type="ORF">PF010_g1206</name>
</gene>
<evidence type="ECO:0000313" key="3">
    <source>
        <dbReference type="EMBL" id="KAE9138055.1"/>
    </source>
</evidence>
<dbReference type="Proteomes" id="UP000488956">
    <property type="component" value="Unassembled WGS sequence"/>
</dbReference>
<organism evidence="1 4">
    <name type="scientific">Phytophthora fragariae</name>
    <dbReference type="NCBI Taxonomy" id="53985"/>
    <lineage>
        <taxon>Eukaryota</taxon>
        <taxon>Sar</taxon>
        <taxon>Stramenopiles</taxon>
        <taxon>Oomycota</taxon>
        <taxon>Peronosporomycetes</taxon>
        <taxon>Peronosporales</taxon>
        <taxon>Peronosporaceae</taxon>
        <taxon>Phytophthora</taxon>
    </lineage>
</organism>
<accession>A0A6A3FWH9</accession>
<dbReference type="EMBL" id="QXFZ01000038">
    <property type="protein sequence ID" value="KAE9138055.1"/>
    <property type="molecule type" value="Genomic_DNA"/>
</dbReference>
<comment type="caution">
    <text evidence="1">The sequence shown here is derived from an EMBL/GenBank/DDBJ whole genome shotgun (WGS) entry which is preliminary data.</text>
</comment>
<dbReference type="Proteomes" id="UP000429523">
    <property type="component" value="Unassembled WGS sequence"/>
</dbReference>
<protein>
    <submittedName>
        <fullName evidence="1">Uncharacterized protein</fullName>
    </submittedName>
</protein>
<evidence type="ECO:0000313" key="5">
    <source>
        <dbReference type="Proteomes" id="UP000441208"/>
    </source>
</evidence>
<evidence type="ECO:0000313" key="6">
    <source>
        <dbReference type="Proteomes" id="UP000488956"/>
    </source>
</evidence>
<sequence>MFSADNLNALGAWMNVATGSKNFKYNTELHNFTFVSTIKSALPIDQVGLN</sequence>
<dbReference type="AlphaFoldDB" id="A0A6A3FWH9"/>
<evidence type="ECO:0000313" key="1">
    <source>
        <dbReference type="EMBL" id="KAE8948811.1"/>
    </source>
</evidence>
<evidence type="ECO:0000313" key="4">
    <source>
        <dbReference type="Proteomes" id="UP000429523"/>
    </source>
</evidence>
<dbReference type="EMBL" id="QXGF01000038">
    <property type="protein sequence ID" value="KAE8948811.1"/>
    <property type="molecule type" value="Genomic_DNA"/>
</dbReference>
<dbReference type="Proteomes" id="UP000441208">
    <property type="component" value="Unassembled WGS sequence"/>
</dbReference>